<protein>
    <recommendedName>
        <fullName evidence="5">Ribosomal RNA methyltransferase FtsJ domain-containing protein</fullName>
    </recommendedName>
</protein>
<evidence type="ECO:0000256" key="4">
    <source>
        <dbReference type="ARBA" id="ARBA00022691"/>
    </source>
</evidence>
<dbReference type="GO" id="GO:0008650">
    <property type="term" value="F:rRNA (uridine-2'-O-)-methyltransferase activity"/>
    <property type="evidence" value="ECO:0007669"/>
    <property type="project" value="TreeGrafter"/>
</dbReference>
<evidence type="ECO:0000256" key="1">
    <source>
        <dbReference type="ARBA" id="ARBA00022552"/>
    </source>
</evidence>
<dbReference type="AlphaFoldDB" id="A0A382SC21"/>
<feature type="domain" description="Ribosomal RNA methyltransferase FtsJ" evidence="5">
    <location>
        <begin position="32"/>
        <end position="208"/>
    </location>
</feature>
<dbReference type="InterPro" id="IPR002877">
    <property type="entry name" value="RNA_MeTrfase_FtsJ_dom"/>
</dbReference>
<dbReference type="Gene3D" id="3.40.50.150">
    <property type="entry name" value="Vaccinia Virus protein VP39"/>
    <property type="match status" value="1"/>
</dbReference>
<keyword evidence="3" id="KW-0808">Transferase</keyword>
<dbReference type="InterPro" id="IPR050082">
    <property type="entry name" value="RNA_methyltr_RlmE"/>
</dbReference>
<reference evidence="6" key="1">
    <citation type="submission" date="2018-05" db="EMBL/GenBank/DDBJ databases">
        <authorList>
            <person name="Lanie J.A."/>
            <person name="Ng W.-L."/>
            <person name="Kazmierczak K.M."/>
            <person name="Andrzejewski T.M."/>
            <person name="Davidsen T.M."/>
            <person name="Wayne K.J."/>
            <person name="Tettelin H."/>
            <person name="Glass J.I."/>
            <person name="Rusch D."/>
            <person name="Podicherti R."/>
            <person name="Tsui H.-C.T."/>
            <person name="Winkler M.E."/>
        </authorList>
    </citation>
    <scope>NUCLEOTIDE SEQUENCE</scope>
</reference>
<dbReference type="Pfam" id="PF01728">
    <property type="entry name" value="FtsJ"/>
    <property type="match status" value="1"/>
</dbReference>
<dbReference type="HAMAP" id="MF_01547">
    <property type="entry name" value="RNA_methyltr_E"/>
    <property type="match status" value="1"/>
</dbReference>
<evidence type="ECO:0000256" key="2">
    <source>
        <dbReference type="ARBA" id="ARBA00022603"/>
    </source>
</evidence>
<name>A0A382SC21_9ZZZZ</name>
<dbReference type="EMBL" id="UINC01127382">
    <property type="protein sequence ID" value="SVD06461.1"/>
    <property type="molecule type" value="Genomic_DNA"/>
</dbReference>
<organism evidence="6">
    <name type="scientific">marine metagenome</name>
    <dbReference type="NCBI Taxonomy" id="408172"/>
    <lineage>
        <taxon>unclassified sequences</taxon>
        <taxon>metagenomes</taxon>
        <taxon>ecological metagenomes</taxon>
    </lineage>
</organism>
<evidence type="ECO:0000259" key="5">
    <source>
        <dbReference type="Pfam" id="PF01728"/>
    </source>
</evidence>
<dbReference type="PIRSF" id="PIRSF005461">
    <property type="entry name" value="23S_rRNA_mtase"/>
    <property type="match status" value="1"/>
</dbReference>
<proteinExistence type="inferred from homology"/>
<sequence length="212" mass="23907">MRKSKSKSKSSKGWLDRQSKDRYVADSKKIGYRSRSAFKLNQIDDKFHLLMPGQKVLDLGSSPGGWSQVITKKIQGKGSRLIAIDRTEMLPISDVIFINIDLDHELAKQKIRKKLDGLADVIVSDMSPNTTGSGTTDHLQIMNLCELALDLVLEFIKPGGAFVVKIFHGSDTPAFYQKLRGFFTNVRYFKPEASRKESPEIYLINQGFLPKK</sequence>
<dbReference type="InterPro" id="IPR029063">
    <property type="entry name" value="SAM-dependent_MTases_sf"/>
</dbReference>
<evidence type="ECO:0000313" key="6">
    <source>
        <dbReference type="EMBL" id="SVD06461.1"/>
    </source>
</evidence>
<evidence type="ECO:0000256" key="3">
    <source>
        <dbReference type="ARBA" id="ARBA00022679"/>
    </source>
</evidence>
<dbReference type="PANTHER" id="PTHR10920:SF18">
    <property type="entry name" value="RRNA METHYLTRANSFERASE 2, MITOCHONDRIAL"/>
    <property type="match status" value="1"/>
</dbReference>
<dbReference type="SUPFAM" id="SSF53335">
    <property type="entry name" value="S-adenosyl-L-methionine-dependent methyltransferases"/>
    <property type="match status" value="1"/>
</dbReference>
<keyword evidence="2" id="KW-0489">Methyltransferase</keyword>
<keyword evidence="4" id="KW-0949">S-adenosyl-L-methionine</keyword>
<accession>A0A382SC21</accession>
<gene>
    <name evidence="6" type="ORF">METZ01_LOCUS359315</name>
</gene>
<dbReference type="InterPro" id="IPR015507">
    <property type="entry name" value="rRNA-MeTfrase_E"/>
</dbReference>
<dbReference type="PANTHER" id="PTHR10920">
    <property type="entry name" value="RIBOSOMAL RNA METHYLTRANSFERASE"/>
    <property type="match status" value="1"/>
</dbReference>
<keyword evidence="1" id="KW-0698">rRNA processing</keyword>